<evidence type="ECO:0000313" key="7">
    <source>
        <dbReference type="EMBL" id="NXF95335.1"/>
    </source>
</evidence>
<evidence type="ECO:0000256" key="1">
    <source>
        <dbReference type="ARBA" id="ARBA00022723"/>
    </source>
</evidence>
<evidence type="ECO:0000256" key="2">
    <source>
        <dbReference type="ARBA" id="ARBA00022737"/>
    </source>
</evidence>
<organism evidence="7 8">
    <name type="scientific">Eubucco bourcierii</name>
    <name type="common">red-headed barbet</name>
    <dbReference type="NCBI Taxonomy" id="91767"/>
    <lineage>
        <taxon>Eukaryota</taxon>
        <taxon>Metazoa</taxon>
        <taxon>Chordata</taxon>
        <taxon>Craniata</taxon>
        <taxon>Vertebrata</taxon>
        <taxon>Euteleostomi</taxon>
        <taxon>Archelosauria</taxon>
        <taxon>Archosauria</taxon>
        <taxon>Dinosauria</taxon>
        <taxon>Saurischia</taxon>
        <taxon>Theropoda</taxon>
        <taxon>Coelurosauria</taxon>
        <taxon>Aves</taxon>
        <taxon>Neognathae</taxon>
        <taxon>Neoaves</taxon>
        <taxon>Telluraves</taxon>
        <taxon>Coraciimorphae</taxon>
        <taxon>Piciformes</taxon>
        <taxon>Ramphastidae</taxon>
        <taxon>Eubucco</taxon>
    </lineage>
</organism>
<dbReference type="GO" id="GO:0008270">
    <property type="term" value="F:zinc ion binding"/>
    <property type="evidence" value="ECO:0007669"/>
    <property type="project" value="UniProtKB-KW"/>
</dbReference>
<feature type="non-terminal residue" evidence="7">
    <location>
        <position position="56"/>
    </location>
</feature>
<evidence type="ECO:0000259" key="6">
    <source>
        <dbReference type="PROSITE" id="PS50157"/>
    </source>
</evidence>
<keyword evidence="3 5" id="KW-0863">Zinc-finger</keyword>
<reference evidence="7 8" key="1">
    <citation type="submission" date="2019-09" db="EMBL/GenBank/DDBJ databases">
        <title>Bird 10,000 Genomes (B10K) Project - Family phase.</title>
        <authorList>
            <person name="Zhang G."/>
        </authorList>
    </citation>
    <scope>NUCLEOTIDE SEQUENCE [LARGE SCALE GENOMIC DNA]</scope>
    <source>
        <strain evidence="7">B10K-DU-001-04</strain>
        <tissue evidence="7">Muscle</tissue>
    </source>
</reference>
<gene>
    <name evidence="7" type="primary">Znf132</name>
    <name evidence="7" type="ORF">EUBBOU_R00015</name>
</gene>
<protein>
    <submittedName>
        <fullName evidence="7">ZN132 protein</fullName>
    </submittedName>
</protein>
<dbReference type="GO" id="GO:0000978">
    <property type="term" value="F:RNA polymerase II cis-regulatory region sequence-specific DNA binding"/>
    <property type="evidence" value="ECO:0007669"/>
    <property type="project" value="TreeGrafter"/>
</dbReference>
<dbReference type="EMBL" id="VWZE01020052">
    <property type="protein sequence ID" value="NXF95335.1"/>
    <property type="molecule type" value="Genomic_DNA"/>
</dbReference>
<feature type="non-terminal residue" evidence="7">
    <location>
        <position position="1"/>
    </location>
</feature>
<keyword evidence="1" id="KW-0479">Metal-binding</keyword>
<dbReference type="PANTHER" id="PTHR23226">
    <property type="entry name" value="ZINC FINGER AND SCAN DOMAIN-CONTAINING"/>
    <property type="match status" value="1"/>
</dbReference>
<feature type="domain" description="C2H2-type" evidence="6">
    <location>
        <begin position="21"/>
        <end position="48"/>
    </location>
</feature>
<keyword evidence="4" id="KW-0862">Zinc</keyword>
<keyword evidence="2" id="KW-0677">Repeat</keyword>
<dbReference type="PANTHER" id="PTHR23226:SF377">
    <property type="entry name" value="ZINC FINGER AND SCAN DOMAIN-CONTAINING PROTEIN 20"/>
    <property type="match status" value="1"/>
</dbReference>
<dbReference type="InterPro" id="IPR036236">
    <property type="entry name" value="Znf_C2H2_sf"/>
</dbReference>
<evidence type="ECO:0000313" key="8">
    <source>
        <dbReference type="Proteomes" id="UP000583613"/>
    </source>
</evidence>
<proteinExistence type="predicted"/>
<dbReference type="PROSITE" id="PS50157">
    <property type="entry name" value="ZINC_FINGER_C2H2_2"/>
    <property type="match status" value="2"/>
</dbReference>
<dbReference type="SMART" id="SM00355">
    <property type="entry name" value="ZnF_C2H2"/>
    <property type="match status" value="1"/>
</dbReference>
<accession>A0A7K8XVJ3</accession>
<name>A0A7K8XVJ3_9PICI</name>
<evidence type="ECO:0000256" key="3">
    <source>
        <dbReference type="ARBA" id="ARBA00022771"/>
    </source>
</evidence>
<comment type="caution">
    <text evidence="7">The sequence shown here is derived from an EMBL/GenBank/DDBJ whole genome shotgun (WGS) entry which is preliminary data.</text>
</comment>
<dbReference type="FunFam" id="3.30.160.60:FF:002343">
    <property type="entry name" value="Zinc finger protein 33A"/>
    <property type="match status" value="1"/>
</dbReference>
<sequence>SFTNSSALIQHWHVHTGEKPYSCGDCGKSFAHSSTLSRHRRIHTGEKPYSCSDCGK</sequence>
<dbReference type="Gene3D" id="3.30.160.60">
    <property type="entry name" value="Classic Zinc Finger"/>
    <property type="match status" value="3"/>
</dbReference>
<dbReference type="Proteomes" id="UP000583613">
    <property type="component" value="Unassembled WGS sequence"/>
</dbReference>
<evidence type="ECO:0000256" key="4">
    <source>
        <dbReference type="ARBA" id="ARBA00022833"/>
    </source>
</evidence>
<dbReference type="InterPro" id="IPR013087">
    <property type="entry name" value="Znf_C2H2_type"/>
</dbReference>
<dbReference type="OrthoDB" id="9439903at2759"/>
<feature type="domain" description="C2H2-type" evidence="6">
    <location>
        <begin position="1"/>
        <end position="20"/>
    </location>
</feature>
<dbReference type="PROSITE" id="PS00028">
    <property type="entry name" value="ZINC_FINGER_C2H2_1"/>
    <property type="match status" value="1"/>
</dbReference>
<keyword evidence="8" id="KW-1185">Reference proteome</keyword>
<dbReference type="Pfam" id="PF00096">
    <property type="entry name" value="zf-C2H2"/>
    <property type="match status" value="1"/>
</dbReference>
<evidence type="ECO:0000256" key="5">
    <source>
        <dbReference type="PROSITE-ProRule" id="PRU00042"/>
    </source>
</evidence>
<dbReference type="AlphaFoldDB" id="A0A7K8XVJ3"/>
<dbReference type="GO" id="GO:0000981">
    <property type="term" value="F:DNA-binding transcription factor activity, RNA polymerase II-specific"/>
    <property type="evidence" value="ECO:0007669"/>
    <property type="project" value="TreeGrafter"/>
</dbReference>
<dbReference type="SUPFAM" id="SSF57667">
    <property type="entry name" value="beta-beta-alpha zinc fingers"/>
    <property type="match status" value="1"/>
</dbReference>